<comment type="caution">
    <text evidence="3">The sequence shown here is derived from an EMBL/GenBank/DDBJ whole genome shotgun (WGS) entry which is preliminary data.</text>
</comment>
<dbReference type="Proteomes" id="UP001396898">
    <property type="component" value="Unassembled WGS sequence"/>
</dbReference>
<dbReference type="InterPro" id="IPR044925">
    <property type="entry name" value="His-Me_finger_sf"/>
</dbReference>
<evidence type="ECO:0000313" key="3">
    <source>
        <dbReference type="EMBL" id="KAK8037863.1"/>
    </source>
</evidence>
<dbReference type="EMBL" id="JAQQWI010000002">
    <property type="protein sequence ID" value="KAK8037863.1"/>
    <property type="molecule type" value="Genomic_DNA"/>
</dbReference>
<evidence type="ECO:0000313" key="4">
    <source>
        <dbReference type="Proteomes" id="UP001396898"/>
    </source>
</evidence>
<name>A0ABR1SWF0_9PEZI</name>
<proteinExistence type="predicted"/>
<dbReference type="InterPro" id="IPR008704">
    <property type="entry name" value="Endonuclease_Zinc-binding_loop"/>
</dbReference>
<feature type="domain" description="Zinc-binding loop region of homing endonuclease" evidence="2">
    <location>
        <begin position="379"/>
        <end position="444"/>
    </location>
</feature>
<organism evidence="3 4">
    <name type="scientific">Apiospora marii</name>
    <dbReference type="NCBI Taxonomy" id="335849"/>
    <lineage>
        <taxon>Eukaryota</taxon>
        <taxon>Fungi</taxon>
        <taxon>Dikarya</taxon>
        <taxon>Ascomycota</taxon>
        <taxon>Pezizomycotina</taxon>
        <taxon>Sordariomycetes</taxon>
        <taxon>Xylariomycetidae</taxon>
        <taxon>Amphisphaeriales</taxon>
        <taxon>Apiosporaceae</taxon>
        <taxon>Apiospora</taxon>
    </lineage>
</organism>
<feature type="region of interest" description="Disordered" evidence="1">
    <location>
        <begin position="227"/>
        <end position="306"/>
    </location>
</feature>
<keyword evidence="4" id="KW-1185">Reference proteome</keyword>
<feature type="compositionally biased region" description="Acidic residues" evidence="1">
    <location>
        <begin position="277"/>
        <end position="290"/>
    </location>
</feature>
<gene>
    <name evidence="3" type="ORF">PG991_001209</name>
</gene>
<evidence type="ECO:0000256" key="1">
    <source>
        <dbReference type="SAM" id="MobiDB-lite"/>
    </source>
</evidence>
<dbReference type="Gene3D" id="3.90.75.10">
    <property type="entry name" value="Homing Intron 3 (I-ppo) Encoded Endonuclease, Chain A"/>
    <property type="match status" value="1"/>
</dbReference>
<feature type="compositionally biased region" description="Pro residues" evidence="1">
    <location>
        <begin position="248"/>
        <end position="257"/>
    </location>
</feature>
<feature type="region of interest" description="Disordered" evidence="1">
    <location>
        <begin position="64"/>
        <end position="109"/>
    </location>
</feature>
<sequence>MATATTAMDMEHHMRPGHRLLRDYRHVLLAQRNHGHGVPTLTATAVRIQDYRHGVPIPTTAAAARTQDHGLSSRGSHTHHGGGGGGPHPEPLSRVVARAPPKSHAPDTSIDAFASIDKHTGLWQEHRAKLAEHTAALAGDLVPDVLRESLDRKIRGVQRAMDQFETQLVGKLHKKLKFEKEGIKFERVTPVLALHIYDLSTKLSPEDKHLTDAHVAKLAEARAPGGELHVAEAPNRPVVPKSPASPVRAPPRPPAPHRSPALSRSPPKSRQTGDLATDSEPEPEPDDDKDEPIHGPENRSKQTRCQRGYRHQADCIWDDLQKEHRVTKDIVESYSSDACSTCITFLPFTLYAWPIHPGLQLVSGLRNQRKRWQRSYGCKHCRKTFPYFHAIRFQLKAQVREYIDSQQLPEANWITFSHLCGNKWCFKIEHVHLEPLDVNQGREDSRTGTFGRVHMWRLSPCAVDECNMEFDAAFVLEWLNVNAGLTLPLKKDYIAPALVGRGLQHGDYNWLMHEHGDMFLQDCRYVNALSRDQMNFKYYSAGEWYDLKLPPMWRDNLKTAWLFHHEVESLATYSRAPKMSDLDGLLARVTDFMTHAQGIPLDLSPWRAFTGRPSGDRNSLQVVRDKSVGYRYELCHIGFYQCRSTTERDQTNPSKRPYSSLRSIIEHVYLKHREVPRCLRAAWLGKEIKAIEGLWDELVDMFPKVADDEVPGQLVQELVTGTFAPEIRVIAGDANRDMNE</sequence>
<dbReference type="InterPro" id="IPR044930">
    <property type="entry name" value="Homing_endonuclease_His-Me"/>
</dbReference>
<protein>
    <recommendedName>
        <fullName evidence="2">Zinc-binding loop region of homing endonuclease domain-containing protein</fullName>
    </recommendedName>
</protein>
<accession>A0ABR1SWF0</accession>
<evidence type="ECO:0000259" key="2">
    <source>
        <dbReference type="Pfam" id="PF05551"/>
    </source>
</evidence>
<reference evidence="3 4" key="1">
    <citation type="submission" date="2023-01" db="EMBL/GenBank/DDBJ databases">
        <title>Analysis of 21 Apiospora genomes using comparative genomics revels a genus with tremendous synthesis potential of carbohydrate active enzymes and secondary metabolites.</title>
        <authorList>
            <person name="Sorensen T."/>
        </authorList>
    </citation>
    <scope>NUCLEOTIDE SEQUENCE [LARGE SCALE GENOMIC DNA]</scope>
    <source>
        <strain evidence="3 4">CBS 20057</strain>
    </source>
</reference>
<dbReference type="SUPFAM" id="SSF54060">
    <property type="entry name" value="His-Me finger endonucleases"/>
    <property type="match status" value="1"/>
</dbReference>
<feature type="compositionally biased region" description="Basic and acidic residues" evidence="1">
    <location>
        <begin position="291"/>
        <end position="300"/>
    </location>
</feature>
<dbReference type="Pfam" id="PF05551">
    <property type="entry name" value="zf-His_Me_endon"/>
    <property type="match status" value="1"/>
</dbReference>
<feature type="compositionally biased region" description="Low complexity" evidence="1">
    <location>
        <begin position="236"/>
        <end position="247"/>
    </location>
</feature>